<comment type="caution">
    <text evidence="1">The sequence shown here is derived from an EMBL/GenBank/DDBJ whole genome shotgun (WGS) entry which is preliminary data.</text>
</comment>
<reference evidence="1 2" key="1">
    <citation type="submission" date="2019-06" db="EMBL/GenBank/DDBJ databases">
        <title>Genome Sequence of the Brown Rot Fungal Pathogen Monilinia laxa.</title>
        <authorList>
            <person name="De Miccolis Angelini R.M."/>
            <person name="Landi L."/>
            <person name="Abate D."/>
            <person name="Pollastro S."/>
            <person name="Romanazzi G."/>
            <person name="Faretra F."/>
        </authorList>
    </citation>
    <scope>NUCLEOTIDE SEQUENCE [LARGE SCALE GENOMIC DNA]</scope>
    <source>
        <strain evidence="1 2">Mlax316</strain>
    </source>
</reference>
<keyword evidence="2" id="KW-1185">Reference proteome</keyword>
<dbReference type="Proteomes" id="UP000326757">
    <property type="component" value="Unassembled WGS sequence"/>
</dbReference>
<protein>
    <submittedName>
        <fullName evidence="1">Uncharacterized protein</fullName>
    </submittedName>
</protein>
<sequence length="90" mass="10595">MPKMKVDPENYRVEADGVHIICEAADWLPLGQNAGLGSLRMRCKERIRNLYECYFFHNTNTTTKRTFENANLSHLREMSTRCMMSCEKQY</sequence>
<dbReference type="InterPro" id="IPR032466">
    <property type="entry name" value="Metal_Hydrolase"/>
</dbReference>
<dbReference type="SUPFAM" id="SSF51556">
    <property type="entry name" value="Metallo-dependent hydrolases"/>
    <property type="match status" value="1"/>
</dbReference>
<dbReference type="Gene3D" id="3.20.20.140">
    <property type="entry name" value="Metal-dependent hydrolases"/>
    <property type="match status" value="1"/>
</dbReference>
<dbReference type="EMBL" id="VIGI01000001">
    <property type="protein sequence ID" value="KAB8304757.1"/>
    <property type="molecule type" value="Genomic_DNA"/>
</dbReference>
<gene>
    <name evidence="1" type="ORF">EYC80_004109</name>
</gene>
<organism evidence="1 2">
    <name type="scientific">Monilinia laxa</name>
    <name type="common">Brown rot fungus</name>
    <name type="synonym">Sclerotinia laxa</name>
    <dbReference type="NCBI Taxonomy" id="61186"/>
    <lineage>
        <taxon>Eukaryota</taxon>
        <taxon>Fungi</taxon>
        <taxon>Dikarya</taxon>
        <taxon>Ascomycota</taxon>
        <taxon>Pezizomycotina</taxon>
        <taxon>Leotiomycetes</taxon>
        <taxon>Helotiales</taxon>
        <taxon>Sclerotiniaceae</taxon>
        <taxon>Monilinia</taxon>
    </lineage>
</organism>
<accession>A0A5N6KMA0</accession>
<name>A0A5N6KMA0_MONLA</name>
<dbReference type="AlphaFoldDB" id="A0A5N6KMA0"/>
<dbReference type="OrthoDB" id="1708534at2759"/>
<evidence type="ECO:0000313" key="2">
    <source>
        <dbReference type="Proteomes" id="UP000326757"/>
    </source>
</evidence>
<proteinExistence type="predicted"/>
<evidence type="ECO:0000313" key="1">
    <source>
        <dbReference type="EMBL" id="KAB8304757.1"/>
    </source>
</evidence>